<dbReference type="InterPro" id="IPR029058">
    <property type="entry name" value="AB_hydrolase_fold"/>
</dbReference>
<keyword evidence="1" id="KW-0378">Hydrolase</keyword>
<proteinExistence type="predicted"/>
<reference evidence="6" key="1">
    <citation type="submission" date="2021-01" db="EMBL/GenBank/DDBJ databases">
        <title>Whole genome shotgun sequence of Sinosporangium siamense NBRC 109515.</title>
        <authorList>
            <person name="Komaki H."/>
            <person name="Tamura T."/>
        </authorList>
    </citation>
    <scope>NUCLEOTIDE SEQUENCE</scope>
    <source>
        <strain evidence="6">NBRC 109515</strain>
    </source>
</reference>
<evidence type="ECO:0000256" key="3">
    <source>
        <dbReference type="ARBA" id="ARBA00023098"/>
    </source>
</evidence>
<dbReference type="GO" id="GO:0016042">
    <property type="term" value="P:lipid catabolic process"/>
    <property type="evidence" value="ECO:0007669"/>
    <property type="project" value="UniProtKB-KW"/>
</dbReference>
<dbReference type="RefSeq" id="WP_204027160.1">
    <property type="nucleotide sequence ID" value="NZ_BOOW01000023.1"/>
</dbReference>
<feature type="compositionally biased region" description="Pro residues" evidence="4">
    <location>
        <begin position="28"/>
        <end position="45"/>
    </location>
</feature>
<dbReference type="Pfam" id="PF03403">
    <property type="entry name" value="PAF-AH_p_II"/>
    <property type="match status" value="2"/>
</dbReference>
<keyword evidence="5" id="KW-0732">Signal</keyword>
<protein>
    <submittedName>
        <fullName evidence="6">Lipase</fullName>
    </submittedName>
</protein>
<dbReference type="EMBL" id="BOOW01000023">
    <property type="protein sequence ID" value="GII93631.1"/>
    <property type="molecule type" value="Genomic_DNA"/>
</dbReference>
<keyword evidence="7" id="KW-1185">Reference proteome</keyword>
<dbReference type="PANTHER" id="PTHR10272:SF0">
    <property type="entry name" value="PLATELET-ACTIVATING FACTOR ACETYLHYDROLASE"/>
    <property type="match status" value="1"/>
</dbReference>
<evidence type="ECO:0000313" key="7">
    <source>
        <dbReference type="Proteomes" id="UP000606172"/>
    </source>
</evidence>
<dbReference type="SUPFAM" id="SSF53474">
    <property type="entry name" value="alpha/beta-Hydrolases"/>
    <property type="match status" value="1"/>
</dbReference>
<accession>A0A919V7Z7</accession>
<sequence>MSATPLRGVLATGVALLAFAAPAAAVPTPAPSASPPASTPRPAPTDPGVTPVLPQPTGPRAVGTTTLHLVDDSRPDPWAPEEKARELMVSLWYPTKATSGPRATYMTTEEAEMMLQGQKLFQLSPAAVGRTRTHAVADAPPAGRKRSLPLVVLSPGFTMPRTSLTSLAEELASRGYLVAGIDHKYESYGAKFPGGLATCLACAEQEQDAHKAGDKITRGRQADVSFVLDRLTGPNPAWKHSALIDRTKIAMGGHSVGGNSSAWTMVKDSRVRAGVNLDGWFFVPLPESGLSRPFMVIGDDQFSKPGAGNASWDRDFTRMTGWKRWLTLAGGHHASYTDFPLILKQLDFDLGVPVSGARSMEITRAYVGAFYDLHLRKRPQPLLNGPSKRYPEVKFHTR</sequence>
<feature type="region of interest" description="Disordered" evidence="4">
    <location>
        <begin position="26"/>
        <end position="63"/>
    </location>
</feature>
<feature type="signal peptide" evidence="5">
    <location>
        <begin position="1"/>
        <end position="20"/>
    </location>
</feature>
<keyword evidence="2" id="KW-0442">Lipid degradation</keyword>
<dbReference type="AlphaFoldDB" id="A0A919V7Z7"/>
<feature type="chain" id="PRO_5038820702" evidence="5">
    <location>
        <begin position="21"/>
        <end position="398"/>
    </location>
</feature>
<evidence type="ECO:0000313" key="6">
    <source>
        <dbReference type="EMBL" id="GII93631.1"/>
    </source>
</evidence>
<keyword evidence="3" id="KW-0443">Lipid metabolism</keyword>
<evidence type="ECO:0000256" key="4">
    <source>
        <dbReference type="SAM" id="MobiDB-lite"/>
    </source>
</evidence>
<comment type="caution">
    <text evidence="6">The sequence shown here is derived from an EMBL/GenBank/DDBJ whole genome shotgun (WGS) entry which is preliminary data.</text>
</comment>
<dbReference type="Proteomes" id="UP000606172">
    <property type="component" value="Unassembled WGS sequence"/>
</dbReference>
<dbReference type="Gene3D" id="3.40.50.1820">
    <property type="entry name" value="alpha/beta hydrolase"/>
    <property type="match status" value="1"/>
</dbReference>
<dbReference type="GO" id="GO:0003847">
    <property type="term" value="F:1-alkyl-2-acetylglycerophosphocholine esterase activity"/>
    <property type="evidence" value="ECO:0007669"/>
    <property type="project" value="TreeGrafter"/>
</dbReference>
<evidence type="ECO:0000256" key="5">
    <source>
        <dbReference type="SAM" id="SignalP"/>
    </source>
</evidence>
<gene>
    <name evidence="6" type="ORF">Ssi02_38620</name>
</gene>
<name>A0A919V7Z7_9ACTN</name>
<evidence type="ECO:0000256" key="2">
    <source>
        <dbReference type="ARBA" id="ARBA00022963"/>
    </source>
</evidence>
<dbReference type="PANTHER" id="PTHR10272">
    <property type="entry name" value="PLATELET-ACTIVATING FACTOR ACETYLHYDROLASE"/>
    <property type="match status" value="1"/>
</dbReference>
<organism evidence="6 7">
    <name type="scientific">Sinosporangium siamense</name>
    <dbReference type="NCBI Taxonomy" id="1367973"/>
    <lineage>
        <taxon>Bacteria</taxon>
        <taxon>Bacillati</taxon>
        <taxon>Actinomycetota</taxon>
        <taxon>Actinomycetes</taxon>
        <taxon>Streptosporangiales</taxon>
        <taxon>Streptosporangiaceae</taxon>
        <taxon>Sinosporangium</taxon>
    </lineage>
</organism>
<evidence type="ECO:0000256" key="1">
    <source>
        <dbReference type="ARBA" id="ARBA00022801"/>
    </source>
</evidence>